<dbReference type="PRINTS" id="PR00604">
    <property type="entry name" value="CYTCHRMECIAB"/>
</dbReference>
<dbReference type="Pfam" id="PF00034">
    <property type="entry name" value="Cytochrom_C"/>
    <property type="match status" value="1"/>
</dbReference>
<evidence type="ECO:0000256" key="5">
    <source>
        <dbReference type="ARBA" id="ARBA00023004"/>
    </source>
</evidence>
<dbReference type="InterPro" id="IPR009056">
    <property type="entry name" value="Cyt_c-like_dom"/>
</dbReference>
<dbReference type="Proteomes" id="UP000652427">
    <property type="component" value="Unassembled WGS sequence"/>
</dbReference>
<keyword evidence="2 6" id="KW-0349">Heme</keyword>
<keyword evidence="9" id="KW-1185">Reference proteome</keyword>
<feature type="domain" description="Cytochrome c" evidence="7">
    <location>
        <begin position="41"/>
        <end position="141"/>
    </location>
</feature>
<keyword evidence="4" id="KW-0249">Electron transport</keyword>
<dbReference type="SUPFAM" id="SSF46626">
    <property type="entry name" value="Cytochrome c"/>
    <property type="match status" value="1"/>
</dbReference>
<keyword evidence="3 6" id="KW-0479">Metal-binding</keyword>
<evidence type="ECO:0000256" key="1">
    <source>
        <dbReference type="ARBA" id="ARBA00022448"/>
    </source>
</evidence>
<dbReference type="InterPro" id="IPR002327">
    <property type="entry name" value="Cyt_c_1A/1B"/>
</dbReference>
<accession>A0ABX2N5J6</accession>
<evidence type="ECO:0000256" key="2">
    <source>
        <dbReference type="ARBA" id="ARBA00022617"/>
    </source>
</evidence>
<evidence type="ECO:0000256" key="3">
    <source>
        <dbReference type="ARBA" id="ARBA00022723"/>
    </source>
</evidence>
<sequence>MLALTACGADPAPGPVEQIIVREPGAAPAVAVAATEAPASTLIADGKAAFANCSACHSLEQGAANGVGPNLYGIVGKNAGGVAGFAYSDALEASGIVWTAAELDSFIADPAGKIPGTTMVAGAIADPSKRQAVIAYIESTTAN</sequence>
<dbReference type="PANTHER" id="PTHR11961">
    <property type="entry name" value="CYTOCHROME C"/>
    <property type="match status" value="1"/>
</dbReference>
<evidence type="ECO:0000256" key="4">
    <source>
        <dbReference type="ARBA" id="ARBA00022982"/>
    </source>
</evidence>
<dbReference type="InterPro" id="IPR036909">
    <property type="entry name" value="Cyt_c-like_dom_sf"/>
</dbReference>
<dbReference type="EMBL" id="JABWMH010000004">
    <property type="protein sequence ID" value="NVD28954.1"/>
    <property type="molecule type" value="Genomic_DNA"/>
</dbReference>
<evidence type="ECO:0000313" key="9">
    <source>
        <dbReference type="Proteomes" id="UP000652427"/>
    </source>
</evidence>
<evidence type="ECO:0000313" key="8">
    <source>
        <dbReference type="EMBL" id="NVD28954.1"/>
    </source>
</evidence>
<protein>
    <submittedName>
        <fullName evidence="8">C-type cytochrome</fullName>
    </submittedName>
</protein>
<proteinExistence type="predicted"/>
<dbReference type="Gene3D" id="1.10.760.10">
    <property type="entry name" value="Cytochrome c-like domain"/>
    <property type="match status" value="1"/>
</dbReference>
<name>A0ABX2N5J6_9SPHN</name>
<dbReference type="PROSITE" id="PS51007">
    <property type="entry name" value="CYTC"/>
    <property type="match status" value="1"/>
</dbReference>
<comment type="caution">
    <text evidence="8">The sequence shown here is derived from an EMBL/GenBank/DDBJ whole genome shotgun (WGS) entry which is preliminary data.</text>
</comment>
<evidence type="ECO:0000256" key="6">
    <source>
        <dbReference type="PROSITE-ProRule" id="PRU00433"/>
    </source>
</evidence>
<organism evidence="8 9">
    <name type="scientific">Parasphingorhabdus flavimaris</name>
    <dbReference type="NCBI Taxonomy" id="266812"/>
    <lineage>
        <taxon>Bacteria</taxon>
        <taxon>Pseudomonadati</taxon>
        <taxon>Pseudomonadota</taxon>
        <taxon>Alphaproteobacteria</taxon>
        <taxon>Sphingomonadales</taxon>
        <taxon>Sphingomonadaceae</taxon>
        <taxon>Parasphingorhabdus</taxon>
    </lineage>
</organism>
<reference evidence="8 9" key="1">
    <citation type="submission" date="2020-06" db="EMBL/GenBank/DDBJ databases">
        <authorList>
            <person name="Kim S.-J."/>
            <person name="Park S.-J."/>
        </authorList>
    </citation>
    <scope>NUCLEOTIDE SEQUENCE [LARGE SCALE GENOMIC DNA]</scope>
    <source>
        <strain evidence="8 9">SW-151</strain>
    </source>
</reference>
<keyword evidence="1" id="KW-0813">Transport</keyword>
<evidence type="ECO:0000259" key="7">
    <source>
        <dbReference type="PROSITE" id="PS51007"/>
    </source>
</evidence>
<keyword evidence="5 6" id="KW-0408">Iron</keyword>
<gene>
    <name evidence="8" type="ORF">HUO14_13715</name>
</gene>